<name>A0A4Z2FQU9_9TELE</name>
<proteinExistence type="predicted"/>
<reference evidence="1 2" key="1">
    <citation type="submission" date="2019-03" db="EMBL/GenBank/DDBJ databases">
        <title>First draft genome of Liparis tanakae, snailfish: a comprehensive survey of snailfish specific genes.</title>
        <authorList>
            <person name="Kim W."/>
            <person name="Song I."/>
            <person name="Jeong J.-H."/>
            <person name="Kim D."/>
            <person name="Kim S."/>
            <person name="Ryu S."/>
            <person name="Song J.Y."/>
            <person name="Lee S.K."/>
        </authorList>
    </citation>
    <scope>NUCLEOTIDE SEQUENCE [LARGE SCALE GENOMIC DNA]</scope>
    <source>
        <tissue evidence="1">Muscle</tissue>
    </source>
</reference>
<protein>
    <submittedName>
        <fullName evidence="1">Uncharacterized protein</fullName>
    </submittedName>
</protein>
<evidence type="ECO:0000313" key="1">
    <source>
        <dbReference type="EMBL" id="TNN43626.1"/>
    </source>
</evidence>
<organism evidence="1 2">
    <name type="scientific">Liparis tanakae</name>
    <name type="common">Tanaka's snailfish</name>
    <dbReference type="NCBI Taxonomy" id="230148"/>
    <lineage>
        <taxon>Eukaryota</taxon>
        <taxon>Metazoa</taxon>
        <taxon>Chordata</taxon>
        <taxon>Craniata</taxon>
        <taxon>Vertebrata</taxon>
        <taxon>Euteleostomi</taxon>
        <taxon>Actinopterygii</taxon>
        <taxon>Neopterygii</taxon>
        <taxon>Teleostei</taxon>
        <taxon>Neoteleostei</taxon>
        <taxon>Acanthomorphata</taxon>
        <taxon>Eupercaria</taxon>
        <taxon>Perciformes</taxon>
        <taxon>Cottioidei</taxon>
        <taxon>Cottales</taxon>
        <taxon>Liparidae</taxon>
        <taxon>Liparis</taxon>
    </lineage>
</organism>
<keyword evidence="2" id="KW-1185">Reference proteome</keyword>
<comment type="caution">
    <text evidence="1">The sequence shown here is derived from an EMBL/GenBank/DDBJ whole genome shotgun (WGS) entry which is preliminary data.</text>
</comment>
<dbReference type="AlphaFoldDB" id="A0A4Z2FQU9"/>
<gene>
    <name evidence="1" type="ORF">EYF80_046185</name>
</gene>
<accession>A0A4Z2FQU9</accession>
<sequence>MKKQGSDHNRLLEFSECEFGDRTPCFFVLAAVRPWREEGNTGWLSPSRCVSAGALPEGARAYGRVFSNCAVATCAWIRLEKTNSNAPACIVTE</sequence>
<dbReference type="Proteomes" id="UP000314294">
    <property type="component" value="Unassembled WGS sequence"/>
</dbReference>
<evidence type="ECO:0000313" key="2">
    <source>
        <dbReference type="Proteomes" id="UP000314294"/>
    </source>
</evidence>
<dbReference type="EMBL" id="SRLO01000955">
    <property type="protein sequence ID" value="TNN43626.1"/>
    <property type="molecule type" value="Genomic_DNA"/>
</dbReference>